<evidence type="ECO:0000313" key="7">
    <source>
        <dbReference type="EMBL" id="WOL05604.1"/>
    </source>
</evidence>
<dbReference type="GO" id="GO:0008270">
    <property type="term" value="F:zinc ion binding"/>
    <property type="evidence" value="ECO:0007669"/>
    <property type="project" value="UniProtKB-KW"/>
</dbReference>
<dbReference type="PROSITE" id="PS50089">
    <property type="entry name" value="ZF_RING_2"/>
    <property type="match status" value="1"/>
</dbReference>
<evidence type="ECO:0000256" key="2">
    <source>
        <dbReference type="ARBA" id="ARBA00022771"/>
    </source>
</evidence>
<dbReference type="InterPro" id="IPR013083">
    <property type="entry name" value="Znf_RING/FYVE/PHD"/>
</dbReference>
<feature type="domain" description="RING-type" evidence="6">
    <location>
        <begin position="284"/>
        <end position="318"/>
    </location>
</feature>
<accession>A0AAQ3KBH5</accession>
<evidence type="ECO:0000256" key="1">
    <source>
        <dbReference type="ARBA" id="ARBA00022723"/>
    </source>
</evidence>
<evidence type="ECO:0000256" key="3">
    <source>
        <dbReference type="ARBA" id="ARBA00022833"/>
    </source>
</evidence>
<organism evidence="7 8">
    <name type="scientific">Canna indica</name>
    <name type="common">Indian-shot</name>
    <dbReference type="NCBI Taxonomy" id="4628"/>
    <lineage>
        <taxon>Eukaryota</taxon>
        <taxon>Viridiplantae</taxon>
        <taxon>Streptophyta</taxon>
        <taxon>Embryophyta</taxon>
        <taxon>Tracheophyta</taxon>
        <taxon>Spermatophyta</taxon>
        <taxon>Magnoliopsida</taxon>
        <taxon>Liliopsida</taxon>
        <taxon>Zingiberales</taxon>
        <taxon>Cannaceae</taxon>
        <taxon>Canna</taxon>
    </lineage>
</organism>
<proteinExistence type="predicted"/>
<dbReference type="CDD" id="cd16649">
    <property type="entry name" value="mRING-HC-C3HC5_CGRF1-like"/>
    <property type="match status" value="1"/>
</dbReference>
<dbReference type="Pfam" id="PF13920">
    <property type="entry name" value="zf-C3HC4_3"/>
    <property type="match status" value="1"/>
</dbReference>
<evidence type="ECO:0000313" key="8">
    <source>
        <dbReference type="Proteomes" id="UP001327560"/>
    </source>
</evidence>
<reference evidence="7 8" key="1">
    <citation type="submission" date="2023-10" db="EMBL/GenBank/DDBJ databases">
        <title>Chromosome-scale genome assembly provides insights into flower coloration mechanisms of Canna indica.</title>
        <authorList>
            <person name="Li C."/>
        </authorList>
    </citation>
    <scope>NUCLEOTIDE SEQUENCE [LARGE SCALE GENOMIC DNA]</scope>
    <source>
        <tissue evidence="7">Flower</tissue>
    </source>
</reference>
<dbReference type="AlphaFoldDB" id="A0AAQ3KBH5"/>
<protein>
    <submittedName>
        <fullName evidence="7">BOI-related E3 ubiquitin-protein ligase 1</fullName>
    </submittedName>
</protein>
<keyword evidence="1" id="KW-0479">Metal-binding</keyword>
<dbReference type="Proteomes" id="UP001327560">
    <property type="component" value="Chromosome 4"/>
</dbReference>
<feature type="coiled-coil region" evidence="5">
    <location>
        <begin position="182"/>
        <end position="223"/>
    </location>
</feature>
<dbReference type="InterPro" id="IPR001841">
    <property type="entry name" value="Znf_RING"/>
</dbReference>
<keyword evidence="5" id="KW-0175">Coiled coil</keyword>
<evidence type="ECO:0000256" key="5">
    <source>
        <dbReference type="SAM" id="Coils"/>
    </source>
</evidence>
<dbReference type="PANTHER" id="PTHR42647">
    <property type="entry name" value="SBP (S-RIBONUCLEASE BINDING PROTEIN) FAMILY PROTEIN"/>
    <property type="match status" value="1"/>
</dbReference>
<evidence type="ECO:0000256" key="4">
    <source>
        <dbReference type="PROSITE-ProRule" id="PRU00175"/>
    </source>
</evidence>
<dbReference type="PIRSF" id="PIRSF036836">
    <property type="entry name" value="RNase_bind_SBP1"/>
    <property type="match status" value="1"/>
</dbReference>
<sequence>MAVQAQYPSNYLLLNRSEKERKEIESSSPAATGFLAQPAVFVTDGANGNPRKRERDAAGVPMAAEVPQQQQMCPVNFISLQPKLCAPGLVSLAKRPMHSPPGVSTGLGLAPENKQNSRNREQSILFDASSSCPSLFSDELAAQINRQRDEIEQFVLAQGEQLRRALSERRQAHYRTLLSVAQESAARRLQGKEVEVERATRRRAELEDRLARLRTESMAWQAKAMADQSRATALHAQLQQAAAAAAAATPPGTGGACCDPPTAEDAGSACMDPRRAEGERQKTCRSCQWRQASTVLLPCRHLCLCDACDAATESCPICCCVRTGSVRVFFC</sequence>
<gene>
    <name evidence="7" type="ORF">Cni_G14333</name>
</gene>
<dbReference type="EMBL" id="CP136893">
    <property type="protein sequence ID" value="WOL05604.1"/>
    <property type="molecule type" value="Genomic_DNA"/>
</dbReference>
<name>A0AAQ3KBH5_9LILI</name>
<dbReference type="GO" id="GO:0004842">
    <property type="term" value="F:ubiquitin-protein transferase activity"/>
    <property type="evidence" value="ECO:0007669"/>
    <property type="project" value="TreeGrafter"/>
</dbReference>
<dbReference type="PANTHER" id="PTHR42647:SF5">
    <property type="entry name" value="SBP (S-RIBONUCLEASE BINDING PROTEIN) FAMILY PROTEIN"/>
    <property type="match status" value="1"/>
</dbReference>
<keyword evidence="3" id="KW-0862">Zinc</keyword>
<dbReference type="Gene3D" id="3.30.40.10">
    <property type="entry name" value="Zinc/RING finger domain, C3HC4 (zinc finger)"/>
    <property type="match status" value="1"/>
</dbReference>
<keyword evidence="2 4" id="KW-0863">Zinc-finger</keyword>
<evidence type="ECO:0000259" key="6">
    <source>
        <dbReference type="PROSITE" id="PS50089"/>
    </source>
</evidence>
<keyword evidence="8" id="KW-1185">Reference proteome</keyword>